<reference evidence="1" key="1">
    <citation type="journal article" date="2015" name="Nature">
        <title>Complex archaea that bridge the gap between prokaryotes and eukaryotes.</title>
        <authorList>
            <person name="Spang A."/>
            <person name="Saw J.H."/>
            <person name="Jorgensen S.L."/>
            <person name="Zaremba-Niedzwiedzka K."/>
            <person name="Martijn J."/>
            <person name="Lind A.E."/>
            <person name="van Eijk R."/>
            <person name="Schleper C."/>
            <person name="Guy L."/>
            <person name="Ettema T.J."/>
        </authorList>
    </citation>
    <scope>NUCLEOTIDE SEQUENCE</scope>
</reference>
<dbReference type="EMBL" id="LAZR01011564">
    <property type="protein sequence ID" value="KKM61039.1"/>
    <property type="molecule type" value="Genomic_DNA"/>
</dbReference>
<name>A0A0F9IUK0_9ZZZZ</name>
<proteinExistence type="predicted"/>
<gene>
    <name evidence="1" type="ORF">LCGC14_1535750</name>
</gene>
<accession>A0A0F9IUK0</accession>
<comment type="caution">
    <text evidence="1">The sequence shown here is derived from an EMBL/GenBank/DDBJ whole genome shotgun (WGS) entry which is preliminary data.</text>
</comment>
<dbReference type="AlphaFoldDB" id="A0A0F9IUK0"/>
<evidence type="ECO:0000313" key="1">
    <source>
        <dbReference type="EMBL" id="KKM61039.1"/>
    </source>
</evidence>
<sequence length="72" mass="8349">MGFTKTAKKVRLSDGTELPCYFNISFKKIKDEIKPIGQEGFMSMTGYVHSLRKMHRIGWVLGMYDRGFKITK</sequence>
<protein>
    <submittedName>
        <fullName evidence="1">Uncharacterized protein</fullName>
    </submittedName>
</protein>
<organism evidence="1">
    <name type="scientific">marine sediment metagenome</name>
    <dbReference type="NCBI Taxonomy" id="412755"/>
    <lineage>
        <taxon>unclassified sequences</taxon>
        <taxon>metagenomes</taxon>
        <taxon>ecological metagenomes</taxon>
    </lineage>
</organism>